<dbReference type="Pfam" id="PF07592">
    <property type="entry name" value="DDE_Tnp_ISAZ013"/>
    <property type="match status" value="1"/>
</dbReference>
<reference evidence="1" key="1">
    <citation type="submission" date="2018-05" db="EMBL/GenBank/DDBJ databases">
        <authorList>
            <person name="Lanie J.A."/>
            <person name="Ng W.-L."/>
            <person name="Kazmierczak K.M."/>
            <person name="Andrzejewski T.M."/>
            <person name="Davidsen T.M."/>
            <person name="Wayne K.J."/>
            <person name="Tettelin H."/>
            <person name="Glass J.I."/>
            <person name="Rusch D."/>
            <person name="Podicherti R."/>
            <person name="Tsui H.-C.T."/>
            <person name="Winkler M.E."/>
        </authorList>
    </citation>
    <scope>NUCLEOTIDE SEQUENCE</scope>
</reference>
<dbReference type="AlphaFoldDB" id="A0A382PD58"/>
<name>A0A382PD58_9ZZZZ</name>
<sequence length="319" mass="36476">VAKQPKLLEALENLVEPYSSGDPMKPLRWTCKSTYNLSDELQRQGFTISPTVVRGLLKELGYSLQSNRKRFEGKQSPDRNAQFEYIANATEEFQKRGCPVISVDAKKKELLGNYANAGQEWQKENDPIEVEAYDFIDKELGKVTPYGTYDVTHNSGWVNVGTDSDTAQFAVRSIQRWWEELGEQMYPESREILIMADGGGSNGSRNRLWKKSLQEWANKEDLKIMVCHFPPGTSKWNKIEHRMFWHITRNWRGKPLTSHEVIINLIGSTTTKKGLKIGVGLDSQKYAKGIKVTDSEMDSLSIEYANFHGEWNYIISPQC</sequence>
<dbReference type="InterPro" id="IPR011518">
    <property type="entry name" value="Transposase_36"/>
</dbReference>
<dbReference type="NCBIfam" id="NF033519">
    <property type="entry name" value="transpos_ISAzo13"/>
    <property type="match status" value="1"/>
</dbReference>
<gene>
    <name evidence="1" type="ORF">METZ01_LOCUS323512</name>
</gene>
<feature type="non-terminal residue" evidence="1">
    <location>
        <position position="1"/>
    </location>
</feature>
<dbReference type="EMBL" id="UINC01106179">
    <property type="protein sequence ID" value="SVC70658.1"/>
    <property type="molecule type" value="Genomic_DNA"/>
</dbReference>
<accession>A0A382PD58</accession>
<proteinExistence type="predicted"/>
<protein>
    <submittedName>
        <fullName evidence="1">Uncharacterized protein</fullName>
    </submittedName>
</protein>
<organism evidence="1">
    <name type="scientific">marine metagenome</name>
    <dbReference type="NCBI Taxonomy" id="408172"/>
    <lineage>
        <taxon>unclassified sequences</taxon>
        <taxon>metagenomes</taxon>
        <taxon>ecological metagenomes</taxon>
    </lineage>
</organism>
<evidence type="ECO:0000313" key="1">
    <source>
        <dbReference type="EMBL" id="SVC70658.1"/>
    </source>
</evidence>